<comment type="caution">
    <text evidence="1">The sequence shown here is derived from an EMBL/GenBank/DDBJ whole genome shotgun (WGS) entry which is preliminary data.</text>
</comment>
<proteinExistence type="predicted"/>
<reference evidence="1 2" key="1">
    <citation type="submission" date="2015-12" db="EMBL/GenBank/DDBJ databases">
        <title>Draft genome sequence of Moniliophthora roreri, the causal agent of frosty pod rot of cacao.</title>
        <authorList>
            <person name="Aime M.C."/>
            <person name="Diaz-Valderrama J.R."/>
            <person name="Kijpornyongpan T."/>
            <person name="Phillips-Mora W."/>
        </authorList>
    </citation>
    <scope>NUCLEOTIDE SEQUENCE [LARGE SCALE GENOMIC DNA]</scope>
    <source>
        <strain evidence="1 2">MCA 2952</strain>
    </source>
</reference>
<evidence type="ECO:0000313" key="1">
    <source>
        <dbReference type="EMBL" id="KTB33463.1"/>
    </source>
</evidence>
<evidence type="ECO:0000313" key="2">
    <source>
        <dbReference type="Proteomes" id="UP000054988"/>
    </source>
</evidence>
<accession>A0A0W0FAV3</accession>
<protein>
    <submittedName>
        <fullName evidence="1">Uncharacterized protein</fullName>
    </submittedName>
</protein>
<sequence length="248" mass="28040">MPMSFSFQPPLLIPGVAQVMQNQSISLMAVPTAMMIKIEEPESTVGILYDKTSLKAHEVEISALKKGMEEVKGLNTKMQEIKDTLVNMPRQIVIVLANQMSIGSKTDASSAIRGKQGQPMIGTSVQYSHFFCGEEGHQVRDYVYQKEMINKGWIIWNMQINRYMLRDGSQFPSVLPAEKLKDKVAEYAKSKGWNHTAHPEAYLFMNPEEETIPVYQMTSVPLDMGFDWNKFAEIVAEKVQMPSVESKN</sequence>
<name>A0A0W0FAV3_MONRR</name>
<dbReference type="EMBL" id="LATX01002176">
    <property type="protein sequence ID" value="KTB33463.1"/>
    <property type="molecule type" value="Genomic_DNA"/>
</dbReference>
<dbReference type="Proteomes" id="UP000054988">
    <property type="component" value="Unassembled WGS sequence"/>
</dbReference>
<dbReference type="AlphaFoldDB" id="A0A0W0FAV3"/>
<organism evidence="1 2">
    <name type="scientific">Moniliophthora roreri</name>
    <name type="common">Frosty pod rot fungus</name>
    <name type="synonym">Monilia roreri</name>
    <dbReference type="NCBI Taxonomy" id="221103"/>
    <lineage>
        <taxon>Eukaryota</taxon>
        <taxon>Fungi</taxon>
        <taxon>Dikarya</taxon>
        <taxon>Basidiomycota</taxon>
        <taxon>Agaricomycotina</taxon>
        <taxon>Agaricomycetes</taxon>
        <taxon>Agaricomycetidae</taxon>
        <taxon>Agaricales</taxon>
        <taxon>Marasmiineae</taxon>
        <taxon>Marasmiaceae</taxon>
        <taxon>Moniliophthora</taxon>
    </lineage>
</organism>
<gene>
    <name evidence="1" type="ORF">WG66_14081</name>
</gene>